<feature type="compositionally biased region" description="Basic and acidic residues" evidence="1">
    <location>
        <begin position="64"/>
        <end position="75"/>
    </location>
</feature>
<name>A0A8H8A1C2_9FUNG</name>
<dbReference type="AlphaFoldDB" id="A0A8H8A1C2"/>
<reference evidence="2 3" key="1">
    <citation type="journal article" name="Sci. Rep.">
        <title>Genome-scale phylogenetic analyses confirm Olpidium as the closest living zoosporic fungus to the non-flagellated, terrestrial fungi.</title>
        <authorList>
            <person name="Chang Y."/>
            <person name="Rochon D."/>
            <person name="Sekimoto S."/>
            <person name="Wang Y."/>
            <person name="Chovatia M."/>
            <person name="Sandor L."/>
            <person name="Salamov A."/>
            <person name="Grigoriev I.V."/>
            <person name="Stajich J.E."/>
            <person name="Spatafora J.W."/>
        </authorList>
    </citation>
    <scope>NUCLEOTIDE SEQUENCE [LARGE SCALE GENOMIC DNA]</scope>
    <source>
        <strain evidence="2">S191</strain>
    </source>
</reference>
<evidence type="ECO:0000256" key="1">
    <source>
        <dbReference type="SAM" id="MobiDB-lite"/>
    </source>
</evidence>
<accession>A0A8H8A1C2</accession>
<dbReference type="Proteomes" id="UP000673691">
    <property type="component" value="Unassembled WGS sequence"/>
</dbReference>
<comment type="caution">
    <text evidence="2">The sequence shown here is derived from an EMBL/GenBank/DDBJ whole genome shotgun (WGS) entry which is preliminary data.</text>
</comment>
<feature type="region of interest" description="Disordered" evidence="1">
    <location>
        <begin position="32"/>
        <end position="81"/>
    </location>
</feature>
<dbReference type="EMBL" id="JAEFCI010000782">
    <property type="protein sequence ID" value="KAG5463334.1"/>
    <property type="molecule type" value="Genomic_DNA"/>
</dbReference>
<sequence>MLPPLSPAAAASPCGVRRRPLASFSARRERALPLRFPSHALPPGSPQLGRREHPQVATSRRRGRTEARSGSHEYRIAPPPFPPLARTAAVLHGARYRHSPPPPEWPLPPERWCLPLPIGASAPPGRGTSRTYVVGPSAAEGGGGGVAVRATAYIASTRNSQYRRILRRRGQPEQPVLSLGARLLRQSRHFSYCFPRNTAPPRRPYLFAELLHTYRGRSRPKIFLVRSKLTRFFFFFFPHPHLRRHTFCSNPRPKRLSVQTTPHRGLGRRQVVPALAVCRRYVHRELHLDHWRRFCTSLEPRC</sequence>
<keyword evidence="3" id="KW-1185">Reference proteome</keyword>
<gene>
    <name evidence="2" type="ORF">BJ554DRAFT_89</name>
</gene>
<evidence type="ECO:0000313" key="3">
    <source>
        <dbReference type="Proteomes" id="UP000673691"/>
    </source>
</evidence>
<organism evidence="2 3">
    <name type="scientific">Olpidium bornovanus</name>
    <dbReference type="NCBI Taxonomy" id="278681"/>
    <lineage>
        <taxon>Eukaryota</taxon>
        <taxon>Fungi</taxon>
        <taxon>Fungi incertae sedis</taxon>
        <taxon>Olpidiomycota</taxon>
        <taxon>Olpidiomycotina</taxon>
        <taxon>Olpidiomycetes</taxon>
        <taxon>Olpidiales</taxon>
        <taxon>Olpidiaceae</taxon>
        <taxon>Olpidium</taxon>
    </lineage>
</organism>
<evidence type="ECO:0000313" key="2">
    <source>
        <dbReference type="EMBL" id="KAG5463334.1"/>
    </source>
</evidence>
<proteinExistence type="predicted"/>
<protein>
    <submittedName>
        <fullName evidence="2">Uncharacterized protein</fullName>
    </submittedName>
</protein>